<dbReference type="NCBIfam" id="TIGR00177">
    <property type="entry name" value="molyb_syn"/>
    <property type="match status" value="1"/>
</dbReference>
<dbReference type="InterPro" id="IPR008136">
    <property type="entry name" value="CinA_C"/>
</dbReference>
<dbReference type="EMBL" id="FPKV01000003">
    <property type="protein sequence ID" value="SFZ93873.1"/>
    <property type="molecule type" value="Genomic_DNA"/>
</dbReference>
<reference evidence="3 4" key="1">
    <citation type="submission" date="2016-10" db="EMBL/GenBank/DDBJ databases">
        <authorList>
            <person name="de Groot N.N."/>
        </authorList>
    </citation>
    <scope>NUCLEOTIDE SEQUENCE [LARGE SCALE GENOMIC DNA]</scope>
    <source>
        <strain evidence="3 4">DSM 18180</strain>
    </source>
</reference>
<evidence type="ECO:0000256" key="1">
    <source>
        <dbReference type="HAMAP-Rule" id="MF_00226"/>
    </source>
</evidence>
<dbReference type="SUPFAM" id="SSF53218">
    <property type="entry name" value="Molybdenum cofactor biosynthesis proteins"/>
    <property type="match status" value="1"/>
</dbReference>
<dbReference type="AlphaFoldDB" id="A0A1K2IN69"/>
<dbReference type="InterPro" id="IPR036653">
    <property type="entry name" value="CinA-like_C"/>
</dbReference>
<dbReference type="SUPFAM" id="SSF142433">
    <property type="entry name" value="CinA-like"/>
    <property type="match status" value="1"/>
</dbReference>
<dbReference type="PANTHER" id="PTHR13939:SF0">
    <property type="entry name" value="NMN AMIDOHYDROLASE-LIKE PROTEIN YFAY"/>
    <property type="match status" value="1"/>
</dbReference>
<dbReference type="InterPro" id="IPR050101">
    <property type="entry name" value="CinA"/>
</dbReference>
<dbReference type="NCBIfam" id="TIGR00199">
    <property type="entry name" value="PncC_domain"/>
    <property type="match status" value="1"/>
</dbReference>
<protein>
    <recommendedName>
        <fullName evidence="1">CinA-like protein</fullName>
    </recommendedName>
</protein>
<dbReference type="InterPro" id="IPR036425">
    <property type="entry name" value="MoaB/Mog-like_dom_sf"/>
</dbReference>
<keyword evidence="4" id="KW-1185">Reference proteome</keyword>
<dbReference type="NCBIfam" id="TIGR00200">
    <property type="entry name" value="cinA_nterm"/>
    <property type="match status" value="1"/>
</dbReference>
<dbReference type="PIRSF" id="PIRSF006728">
    <property type="entry name" value="CinA"/>
    <property type="match status" value="1"/>
</dbReference>
<dbReference type="NCBIfam" id="NF001813">
    <property type="entry name" value="PRK00549.1"/>
    <property type="match status" value="1"/>
</dbReference>
<dbReference type="Pfam" id="PF00994">
    <property type="entry name" value="MoCF_biosynth"/>
    <property type="match status" value="1"/>
</dbReference>
<sequence length="417" mass="45889">MQAEIITIGDELLIGQVIDTNSAFIAKHLNKIGISVYQITSVQDDKVHILKALKDAESNVDIIILTGGLGPTKDDITKKTIAEYFNDTLVQDISVLENIESIWKQYVRQTLLQVNKDQALVPSKATVLMNTVGTAPGMWLEKEDKTFISLPGVPFEMKALITNSVIPKLKDKYHCPFILHKTLLVYGLGESTLAARIETWEDALPEHIKLAYLPSLGKMRLRLSSKGFDRKKVEEEVQQQIDKVLPLIKKEFFGYEDEDGNEETVIANQLTKIGKSLAIAESCTGGKLAQLFTTHSGASQYLKGGVVTYSTQSKIDVLNIPKDVIDANSVVSAQVAEAMAQNVLKLYKSDIAVSTTGNAGPTKGDSNAEVGTVFIAIATKIGVYSEEFNFGNNRARVINKAVNKALEMLQKEIFKNR</sequence>
<dbReference type="RefSeq" id="WP_072402995.1">
    <property type="nucleotide sequence ID" value="NZ_FPKV01000003.1"/>
</dbReference>
<dbReference type="Proteomes" id="UP000182544">
    <property type="component" value="Unassembled WGS sequence"/>
</dbReference>
<dbReference type="Pfam" id="PF02464">
    <property type="entry name" value="CinA"/>
    <property type="match status" value="1"/>
</dbReference>
<dbReference type="HAMAP" id="MF_00226_B">
    <property type="entry name" value="CinA_B"/>
    <property type="match status" value="1"/>
</dbReference>
<evidence type="ECO:0000259" key="2">
    <source>
        <dbReference type="SMART" id="SM00852"/>
    </source>
</evidence>
<dbReference type="PANTHER" id="PTHR13939">
    <property type="entry name" value="NICOTINAMIDE-NUCLEOTIDE AMIDOHYDROLASE PNCC"/>
    <property type="match status" value="1"/>
</dbReference>
<proteinExistence type="inferred from homology"/>
<dbReference type="Gene3D" id="3.90.950.20">
    <property type="entry name" value="CinA-like"/>
    <property type="match status" value="1"/>
</dbReference>
<evidence type="ECO:0000313" key="3">
    <source>
        <dbReference type="EMBL" id="SFZ93873.1"/>
    </source>
</evidence>
<dbReference type="OrthoDB" id="9801454at2"/>
<accession>A0A1K2IN69</accession>
<name>A0A1K2IN69_9FLAO</name>
<dbReference type="InterPro" id="IPR008135">
    <property type="entry name" value="Competence-induced_CinA"/>
</dbReference>
<dbReference type="InterPro" id="IPR041424">
    <property type="entry name" value="CinA_KH"/>
</dbReference>
<evidence type="ECO:0000313" key="4">
    <source>
        <dbReference type="Proteomes" id="UP000182544"/>
    </source>
</evidence>
<dbReference type="SMART" id="SM00852">
    <property type="entry name" value="MoCF_biosynth"/>
    <property type="match status" value="1"/>
</dbReference>
<comment type="similarity">
    <text evidence="1">Belongs to the CinA family.</text>
</comment>
<organism evidence="3 4">
    <name type="scientific">Flaviramulus basaltis</name>
    <dbReference type="NCBI Taxonomy" id="369401"/>
    <lineage>
        <taxon>Bacteria</taxon>
        <taxon>Pseudomonadati</taxon>
        <taxon>Bacteroidota</taxon>
        <taxon>Flavobacteriia</taxon>
        <taxon>Flavobacteriales</taxon>
        <taxon>Flavobacteriaceae</taxon>
        <taxon>Flaviramulus</taxon>
    </lineage>
</organism>
<dbReference type="STRING" id="369401.SAMN05428642_103383"/>
<feature type="domain" description="MoaB/Mog" evidence="2">
    <location>
        <begin position="4"/>
        <end position="172"/>
    </location>
</feature>
<dbReference type="Pfam" id="PF18146">
    <property type="entry name" value="CinA_KH"/>
    <property type="match status" value="1"/>
</dbReference>
<dbReference type="InterPro" id="IPR001453">
    <property type="entry name" value="MoaB/Mog_dom"/>
</dbReference>
<gene>
    <name evidence="3" type="ORF">SAMN05428642_103383</name>
</gene>
<dbReference type="CDD" id="cd00885">
    <property type="entry name" value="cinA"/>
    <property type="match status" value="1"/>
</dbReference>
<dbReference type="Gene3D" id="3.40.980.10">
    <property type="entry name" value="MoaB/Mog-like domain"/>
    <property type="match status" value="1"/>
</dbReference>